<feature type="domain" description="Centrosome-associated FAM110 C-terminal" evidence="3">
    <location>
        <begin position="337"/>
        <end position="415"/>
    </location>
</feature>
<dbReference type="InterPro" id="IPR025741">
    <property type="entry name" value="FAM110_C"/>
</dbReference>
<evidence type="ECO:0000259" key="3">
    <source>
        <dbReference type="Pfam" id="PF14160"/>
    </source>
</evidence>
<protein>
    <recommendedName>
        <fullName evidence="3">Centrosome-associated FAM110 C-terminal domain-containing protein</fullName>
    </recommendedName>
</protein>
<reference evidence="4 5" key="1">
    <citation type="submission" date="2023-09" db="EMBL/GenBank/DDBJ databases">
        <title>Genomes of two closely related lineages of the louse Polyplax serrata with different host specificities.</title>
        <authorList>
            <person name="Martinu J."/>
            <person name="Tarabai H."/>
            <person name="Stefka J."/>
            <person name="Hypsa V."/>
        </authorList>
    </citation>
    <scope>NUCLEOTIDE SEQUENCE [LARGE SCALE GENOMIC DNA]</scope>
    <source>
        <strain evidence="4">98ZLc_SE</strain>
    </source>
</reference>
<evidence type="ECO:0000313" key="4">
    <source>
        <dbReference type="EMBL" id="KAK6630054.1"/>
    </source>
</evidence>
<proteinExistence type="inferred from homology"/>
<evidence type="ECO:0000256" key="1">
    <source>
        <dbReference type="ARBA" id="ARBA00010576"/>
    </source>
</evidence>
<dbReference type="Pfam" id="PF14160">
    <property type="entry name" value="FAM110_C"/>
    <property type="match status" value="1"/>
</dbReference>
<comment type="caution">
    <text evidence="4">The sequence shown here is derived from an EMBL/GenBank/DDBJ whole genome shotgun (WGS) entry which is preliminary data.</text>
</comment>
<dbReference type="Proteomes" id="UP001359485">
    <property type="component" value="Unassembled WGS sequence"/>
</dbReference>
<dbReference type="PANTHER" id="PTHR14758:SF1">
    <property type="entry name" value="CENTROSOME-ASSOCIATED FAM110 C-TERMINAL DOMAIN-CONTAINING PROTEIN"/>
    <property type="match status" value="1"/>
</dbReference>
<evidence type="ECO:0000313" key="5">
    <source>
        <dbReference type="Proteomes" id="UP001359485"/>
    </source>
</evidence>
<gene>
    <name evidence="4" type="ORF">RUM44_005452</name>
</gene>
<dbReference type="PANTHER" id="PTHR14758">
    <property type="entry name" value="AGAP005440-PA"/>
    <property type="match status" value="1"/>
</dbReference>
<keyword evidence="5" id="KW-1185">Reference proteome</keyword>
<accession>A0ABR1AXP8</accession>
<dbReference type="EMBL" id="JAWJWF010000010">
    <property type="protein sequence ID" value="KAK6630054.1"/>
    <property type="molecule type" value="Genomic_DNA"/>
</dbReference>
<evidence type="ECO:0000256" key="2">
    <source>
        <dbReference type="SAM" id="MobiDB-lite"/>
    </source>
</evidence>
<name>A0ABR1AXP8_POLSC</name>
<sequence length="433" mass="48730">MTTKLRHPQVACWRPTHTKTNLTGRHGCSAKRKSAVQMLQETKAFYVKSETVLDKKQEFKPGRESAYCNYGHVDERESNLQDKLRLLLDFDSMDNRNITGKTDDPIVNLCTLRGCDQSSTCFQHKSLPDLHRPPSYSSAESSVSSFDVKCDGDSRSAYSSFTQPDCHIHLYCEPEKCKYRVQSLRGSNTNEFQFSSRLYTSFRVAKSGEFINTKNATGNESSCRRRRSNTSSCNRSRHNSSSKHSQSADSGRQSQGGSVGLRTGRSGLPEFPSPPPKTVWSDSGTEDDFPPLFKNEGYATQKKRPILRSKSDISYKYCISKANSALPPIFRPTLQSTEKLEIFFDHLGMDPLDYKELACSNSGNSSPVYFSSVSSVDSCVEMSIWTVPETCKVTECPSIVERNARIIKWLYNCRKYQKSVSKDGNIPLISSET</sequence>
<dbReference type="InterPro" id="IPR025740">
    <property type="entry name" value="FAM110"/>
</dbReference>
<feature type="region of interest" description="Disordered" evidence="2">
    <location>
        <begin position="213"/>
        <end position="286"/>
    </location>
</feature>
<organism evidence="4 5">
    <name type="scientific">Polyplax serrata</name>
    <name type="common">Common mouse louse</name>
    <dbReference type="NCBI Taxonomy" id="468196"/>
    <lineage>
        <taxon>Eukaryota</taxon>
        <taxon>Metazoa</taxon>
        <taxon>Ecdysozoa</taxon>
        <taxon>Arthropoda</taxon>
        <taxon>Hexapoda</taxon>
        <taxon>Insecta</taxon>
        <taxon>Pterygota</taxon>
        <taxon>Neoptera</taxon>
        <taxon>Paraneoptera</taxon>
        <taxon>Psocodea</taxon>
        <taxon>Troctomorpha</taxon>
        <taxon>Phthiraptera</taxon>
        <taxon>Anoplura</taxon>
        <taxon>Polyplacidae</taxon>
        <taxon>Polyplax</taxon>
    </lineage>
</organism>
<comment type="similarity">
    <text evidence="1">Belongs to the FAM110 family.</text>
</comment>